<gene>
    <name evidence="3" type="ORF">I532_06290</name>
</gene>
<dbReference type="STRING" id="1300222.I532_06290"/>
<dbReference type="OrthoDB" id="9815002at2"/>
<dbReference type="EMBL" id="APBN01000002">
    <property type="protein sequence ID" value="EMT53600.1"/>
    <property type="molecule type" value="Genomic_DNA"/>
</dbReference>
<accession>M8EDR7</accession>
<dbReference type="PANTHER" id="PTHR37423">
    <property type="entry name" value="SOLUBLE LYTIC MUREIN TRANSGLYCOSYLASE-RELATED"/>
    <property type="match status" value="1"/>
</dbReference>
<protein>
    <submittedName>
        <fullName evidence="3">Lytic transglycosylase</fullName>
    </submittedName>
</protein>
<dbReference type="Gene3D" id="1.10.530.10">
    <property type="match status" value="1"/>
</dbReference>
<dbReference type="GeneID" id="89500109"/>
<dbReference type="PATRIC" id="fig|1300222.3.peg.1290"/>
<dbReference type="PANTHER" id="PTHR37423:SF2">
    <property type="entry name" value="MEMBRANE-BOUND LYTIC MUREIN TRANSGLYCOSYLASE C"/>
    <property type="match status" value="1"/>
</dbReference>
<evidence type="ECO:0000313" key="3">
    <source>
        <dbReference type="EMBL" id="EMT53600.1"/>
    </source>
</evidence>
<dbReference type="GO" id="GO:0016020">
    <property type="term" value="C:membrane"/>
    <property type="evidence" value="ECO:0007669"/>
    <property type="project" value="InterPro"/>
</dbReference>
<evidence type="ECO:0000313" key="4">
    <source>
        <dbReference type="Proteomes" id="UP000012081"/>
    </source>
</evidence>
<sequence length="224" mass="24716">MKMSLPIQPYLSAMNRYDLSESEPASYVPSAEMPFSEVLQAELANGQRVIRAEQILAELDGSTDWDFTDASDTYTTGSSSQTPQNVQGILDKISRVARSYGVDENLVREVVRAESNFNPNAVSRAGAKGLMQLMDATAKSLHVRNVYNPDDNLAGGTKYLRGLLDRYDGNVKVALAAYNAGPGRISRLGIDTDDELEQKYELLPQETQRYVDKIMKRLEPGGTS</sequence>
<dbReference type="InterPro" id="IPR008258">
    <property type="entry name" value="Transglycosylase_SLT_dom_1"/>
</dbReference>
<evidence type="ECO:0000256" key="1">
    <source>
        <dbReference type="ARBA" id="ARBA00007734"/>
    </source>
</evidence>
<dbReference type="GO" id="GO:0000270">
    <property type="term" value="P:peptidoglycan metabolic process"/>
    <property type="evidence" value="ECO:0007669"/>
    <property type="project" value="InterPro"/>
</dbReference>
<dbReference type="GO" id="GO:0008933">
    <property type="term" value="F:peptidoglycan lytic transglycosylase activity"/>
    <property type="evidence" value="ECO:0007669"/>
    <property type="project" value="InterPro"/>
</dbReference>
<comment type="caution">
    <text evidence="3">The sequence shown here is derived from an EMBL/GenBank/DDBJ whole genome shotgun (WGS) entry which is preliminary data.</text>
</comment>
<organism evidence="3 4">
    <name type="scientific">Brevibacillus borstelensis AK1</name>
    <dbReference type="NCBI Taxonomy" id="1300222"/>
    <lineage>
        <taxon>Bacteria</taxon>
        <taxon>Bacillati</taxon>
        <taxon>Bacillota</taxon>
        <taxon>Bacilli</taxon>
        <taxon>Bacillales</taxon>
        <taxon>Paenibacillaceae</taxon>
        <taxon>Brevibacillus</taxon>
    </lineage>
</organism>
<dbReference type="PROSITE" id="PS00922">
    <property type="entry name" value="TRANSGLYCOSYLASE"/>
    <property type="match status" value="1"/>
</dbReference>
<comment type="similarity">
    <text evidence="1">Belongs to the transglycosylase Slt family.</text>
</comment>
<dbReference type="InterPro" id="IPR000189">
    <property type="entry name" value="Transglyc_AS"/>
</dbReference>
<proteinExistence type="inferred from homology"/>
<name>M8EDR7_9BACL</name>
<feature type="domain" description="Transglycosylase SLT" evidence="2">
    <location>
        <begin position="95"/>
        <end position="188"/>
    </location>
</feature>
<dbReference type="CDD" id="cd16896">
    <property type="entry name" value="LT_Slt70-like"/>
    <property type="match status" value="1"/>
</dbReference>
<dbReference type="Proteomes" id="UP000012081">
    <property type="component" value="Unassembled WGS sequence"/>
</dbReference>
<dbReference type="Pfam" id="PF01464">
    <property type="entry name" value="SLT"/>
    <property type="match status" value="1"/>
</dbReference>
<evidence type="ECO:0000259" key="2">
    <source>
        <dbReference type="Pfam" id="PF01464"/>
    </source>
</evidence>
<dbReference type="RefSeq" id="WP_003387093.1">
    <property type="nucleotide sequence ID" value="NZ_APBN01000002.1"/>
</dbReference>
<dbReference type="AlphaFoldDB" id="M8EDR7"/>
<keyword evidence="4" id="KW-1185">Reference proteome</keyword>
<dbReference type="SUPFAM" id="SSF53955">
    <property type="entry name" value="Lysozyme-like"/>
    <property type="match status" value="1"/>
</dbReference>
<reference evidence="3 4" key="1">
    <citation type="submission" date="2013-03" db="EMBL/GenBank/DDBJ databases">
        <title>Assembly of a new bacterial strain Brevibacillus borstelensis AK1.</title>
        <authorList>
            <person name="Rajan I."/>
            <person name="PoliReddy D."/>
            <person name="Sugumar T."/>
            <person name="Rathinam K."/>
            <person name="Alqarawi S."/>
            <person name="Khalil A.B."/>
            <person name="Sivakumar N."/>
        </authorList>
    </citation>
    <scope>NUCLEOTIDE SEQUENCE [LARGE SCALE GENOMIC DNA]</scope>
    <source>
        <strain evidence="3 4">AK1</strain>
    </source>
</reference>
<dbReference type="InterPro" id="IPR023346">
    <property type="entry name" value="Lysozyme-like_dom_sf"/>
</dbReference>